<evidence type="ECO:0000313" key="4">
    <source>
        <dbReference type="EMBL" id="SDE69586.1"/>
    </source>
</evidence>
<dbReference type="RefSeq" id="WP_093142546.1">
    <property type="nucleotide sequence ID" value="NZ_BMWO01000002.1"/>
</dbReference>
<evidence type="ECO:0000256" key="2">
    <source>
        <dbReference type="ARBA" id="ARBA00022840"/>
    </source>
</evidence>
<proteinExistence type="predicted"/>
<dbReference type="PROSITE" id="PS50893">
    <property type="entry name" value="ABC_TRANSPORTER_2"/>
    <property type="match status" value="1"/>
</dbReference>
<keyword evidence="2" id="KW-0067">ATP-binding</keyword>
<keyword evidence="1" id="KW-0547">Nucleotide-binding</keyword>
<dbReference type="OrthoDB" id="9801987at2"/>
<dbReference type="InterPro" id="IPR027417">
    <property type="entry name" value="P-loop_NTPase"/>
</dbReference>
<evidence type="ECO:0000256" key="1">
    <source>
        <dbReference type="ARBA" id="ARBA00022741"/>
    </source>
</evidence>
<evidence type="ECO:0000259" key="3">
    <source>
        <dbReference type="PROSITE" id="PS50893"/>
    </source>
</evidence>
<dbReference type="EMBL" id="FNBA01000002">
    <property type="protein sequence ID" value="SDE69586.1"/>
    <property type="molecule type" value="Genomic_DNA"/>
</dbReference>
<dbReference type="Gene3D" id="3.40.50.300">
    <property type="entry name" value="P-loop containing nucleotide triphosphate hydrolases"/>
    <property type="match status" value="1"/>
</dbReference>
<feature type="domain" description="ABC transporter" evidence="3">
    <location>
        <begin position="4"/>
        <end position="223"/>
    </location>
</feature>
<evidence type="ECO:0000313" key="5">
    <source>
        <dbReference type="Proteomes" id="UP000199321"/>
    </source>
</evidence>
<dbReference type="InterPro" id="IPR003439">
    <property type="entry name" value="ABC_transporter-like_ATP-bd"/>
</dbReference>
<dbReference type="PANTHER" id="PTHR43158">
    <property type="entry name" value="SKFA PEPTIDE EXPORT ATP-BINDING PROTEIN SKFE"/>
    <property type="match status" value="1"/>
</dbReference>
<accession>A0A1G7F1G3</accession>
<dbReference type="GO" id="GO:0005524">
    <property type="term" value="F:ATP binding"/>
    <property type="evidence" value="ECO:0007669"/>
    <property type="project" value="UniProtKB-KW"/>
</dbReference>
<dbReference type="SUPFAM" id="SSF52540">
    <property type="entry name" value="P-loop containing nucleoside triphosphate hydrolases"/>
    <property type="match status" value="1"/>
</dbReference>
<name>A0A1G7F1G3_9FLAO</name>
<dbReference type="Pfam" id="PF00005">
    <property type="entry name" value="ABC_tran"/>
    <property type="match status" value="1"/>
</dbReference>
<dbReference type="SMART" id="SM00382">
    <property type="entry name" value="AAA"/>
    <property type="match status" value="1"/>
</dbReference>
<gene>
    <name evidence="4" type="ORF">SAMN05421855_102262</name>
</gene>
<sequence length="223" mass="25303">MAILDLYNATKSFGSKEILKEVSFSCKTGDILGVFGKNGCGKSTLLKLIFGTLKADRLELSINGVSVSSEEIILKQQIAYLPQSSFIPKHVRVRDVIPMYFYTQEKQDAVFYNPSIAKIAAKRVGDLSLGELRYFEVILIGNLDHPFLLLDEPFSMIEPLHKEEIKLFLERLKPTKGIILTDHYFDDVLQTTTKNIVISEGKSIEIHSKEELITHRYLSQNHL</sequence>
<keyword evidence="5" id="KW-1185">Reference proteome</keyword>
<dbReference type="GO" id="GO:0016887">
    <property type="term" value="F:ATP hydrolysis activity"/>
    <property type="evidence" value="ECO:0007669"/>
    <property type="project" value="InterPro"/>
</dbReference>
<reference evidence="4 5" key="1">
    <citation type="submission" date="2016-10" db="EMBL/GenBank/DDBJ databases">
        <authorList>
            <person name="de Groot N.N."/>
        </authorList>
    </citation>
    <scope>NUCLEOTIDE SEQUENCE [LARGE SCALE GENOMIC DNA]</scope>
    <source>
        <strain evidence="4 5">DSM 16195</strain>
    </source>
</reference>
<organism evidence="4 5">
    <name type="scientific">Ulvibacter litoralis</name>
    <dbReference type="NCBI Taxonomy" id="227084"/>
    <lineage>
        <taxon>Bacteria</taxon>
        <taxon>Pseudomonadati</taxon>
        <taxon>Bacteroidota</taxon>
        <taxon>Flavobacteriia</taxon>
        <taxon>Flavobacteriales</taxon>
        <taxon>Flavobacteriaceae</taxon>
        <taxon>Ulvibacter</taxon>
    </lineage>
</organism>
<dbReference type="Proteomes" id="UP000199321">
    <property type="component" value="Unassembled WGS sequence"/>
</dbReference>
<protein>
    <submittedName>
        <fullName evidence="4">ABC-type cobalamin/Fe3+-siderophores transport system, ATPase component</fullName>
    </submittedName>
</protein>
<dbReference type="PANTHER" id="PTHR43158:SF2">
    <property type="entry name" value="SKFA PEPTIDE EXPORT ATP-BINDING PROTEIN SKFE"/>
    <property type="match status" value="1"/>
</dbReference>
<dbReference type="STRING" id="227084.SAMN05421855_102262"/>
<dbReference type="AlphaFoldDB" id="A0A1G7F1G3"/>
<dbReference type="InterPro" id="IPR003593">
    <property type="entry name" value="AAA+_ATPase"/>
</dbReference>